<feature type="compositionally biased region" description="Basic residues" evidence="1">
    <location>
        <begin position="202"/>
        <end position="212"/>
    </location>
</feature>
<dbReference type="EMBL" id="SDKM01000048">
    <property type="protein sequence ID" value="RYP82376.1"/>
    <property type="molecule type" value="Genomic_DNA"/>
</dbReference>
<dbReference type="AlphaFoldDB" id="A0A4Q4Z5T1"/>
<protein>
    <recommendedName>
        <fullName evidence="4">DUF222 domain-containing protein</fullName>
    </recommendedName>
</protein>
<sequence>MAAFAAEPFGAALGVSTRSAMGLLADALDLRHRFPLLWAKVEALAVAPWKARRVATDTRSLPLEAARWVDTELAQRVDGFGLPTIERLVAHAAARFAPAKQTKESAGREGWHVTFTHPAPGEFAGTSWLEAAGPTPDLTAFHDLVGAEATALGRLGDTGSYGQRQAKALGVIAARQATLDLTGHEPQQVPRPEGDHPASARPHPRRRRRHPRPTYLDARDGDPPRPALRVPVVRPRRPVLRPRPHRPLRRHRTTRPDPAGPSRRALPTAPPGQDLRRLDPHRLPDGSYRWTSLHGATYTVGPQGTHATGPSGRAASVVQERAPASTSTPALRALAITS</sequence>
<name>A0A4Q4Z5T1_9ACTN</name>
<feature type="region of interest" description="Disordered" evidence="1">
    <location>
        <begin position="184"/>
        <end position="282"/>
    </location>
</feature>
<dbReference type="RefSeq" id="WP_134720603.1">
    <property type="nucleotide sequence ID" value="NZ_SDKM01000048.1"/>
</dbReference>
<evidence type="ECO:0000313" key="2">
    <source>
        <dbReference type="EMBL" id="RYP82376.1"/>
    </source>
</evidence>
<dbReference type="OrthoDB" id="3778721at2"/>
<gene>
    <name evidence="2" type="ORF">EKO23_21850</name>
</gene>
<evidence type="ECO:0000256" key="1">
    <source>
        <dbReference type="SAM" id="MobiDB-lite"/>
    </source>
</evidence>
<dbReference type="Proteomes" id="UP000295198">
    <property type="component" value="Unassembled WGS sequence"/>
</dbReference>
<accession>A0A4Q4Z5T1</accession>
<feature type="compositionally biased region" description="Basic residues" evidence="1">
    <location>
        <begin position="234"/>
        <end position="253"/>
    </location>
</feature>
<proteinExistence type="predicted"/>
<organism evidence="2 3">
    <name type="scientific">Nocardioides guangzhouensis</name>
    <dbReference type="NCBI Taxonomy" id="2497878"/>
    <lineage>
        <taxon>Bacteria</taxon>
        <taxon>Bacillati</taxon>
        <taxon>Actinomycetota</taxon>
        <taxon>Actinomycetes</taxon>
        <taxon>Propionibacteriales</taxon>
        <taxon>Nocardioidaceae</taxon>
        <taxon>Nocardioides</taxon>
    </lineage>
</organism>
<reference evidence="2 3" key="1">
    <citation type="submission" date="2019-01" db="EMBL/GenBank/DDBJ databases">
        <title>Nocardioides guangzhouensis sp. nov., an actinobacterium isolated from soil.</title>
        <authorList>
            <person name="Fu Y."/>
            <person name="Cai Y."/>
            <person name="Lin Z."/>
            <person name="Chen P."/>
        </authorList>
    </citation>
    <scope>NUCLEOTIDE SEQUENCE [LARGE SCALE GENOMIC DNA]</scope>
    <source>
        <strain evidence="2 3">130</strain>
    </source>
</reference>
<evidence type="ECO:0008006" key="4">
    <source>
        <dbReference type="Google" id="ProtNLM"/>
    </source>
</evidence>
<comment type="caution">
    <text evidence="2">The sequence shown here is derived from an EMBL/GenBank/DDBJ whole genome shotgun (WGS) entry which is preliminary data.</text>
</comment>
<keyword evidence="3" id="KW-1185">Reference proteome</keyword>
<evidence type="ECO:0000313" key="3">
    <source>
        <dbReference type="Proteomes" id="UP000295198"/>
    </source>
</evidence>